<evidence type="ECO:0000256" key="5">
    <source>
        <dbReference type="ARBA" id="ARBA00023136"/>
    </source>
</evidence>
<dbReference type="Pfam" id="PF02653">
    <property type="entry name" value="BPD_transp_2"/>
    <property type="match status" value="1"/>
</dbReference>
<dbReference type="Proteomes" id="UP001501697">
    <property type="component" value="Unassembled WGS sequence"/>
</dbReference>
<gene>
    <name evidence="7" type="ORF">GCM10022200_07430</name>
</gene>
<evidence type="ECO:0000256" key="1">
    <source>
        <dbReference type="ARBA" id="ARBA00004651"/>
    </source>
</evidence>
<sequence>MTTVTDSRSWKRFVPTAVGVVLVVFMAILPMLNISIPGILPTPTYLPGTLALLSLCMVFAALALSYNLLLGSGGMLSFGHALYFGAGAYGLGIALEHFGVPLWPGVFIALIGGMVIALVTGAVSMRVSGIPFAMVTLAFAQAGSVLVRRNSAVTGGEEGLRLNTDGVPDFLIGVVNTRNLYWFALAVLVIVYLVTLWVDTSRLGHLARATRENEQRVRVLGLSPYRVRLIVFVIAAVLASLSGVAYMLLQSGTVPRAVSADLTITILVMVVLGGVGFRWGAIVGGVLYTLLDQRLTVLAGSEAIASLPDVLRIPLSEPLFLLGVLFILVVMFLPGGIAGTIDGWFRRRHGERTRGALRTMDDADSEAEGVGARA</sequence>
<dbReference type="EMBL" id="BAAAYU010000001">
    <property type="protein sequence ID" value="GAA3627504.1"/>
    <property type="molecule type" value="Genomic_DNA"/>
</dbReference>
<keyword evidence="5 6" id="KW-0472">Membrane</keyword>
<comment type="caution">
    <text evidence="7">The sequence shown here is derived from an EMBL/GenBank/DDBJ whole genome shotgun (WGS) entry which is preliminary data.</text>
</comment>
<reference evidence="8" key="1">
    <citation type="journal article" date="2019" name="Int. J. Syst. Evol. Microbiol.">
        <title>The Global Catalogue of Microorganisms (GCM) 10K type strain sequencing project: providing services to taxonomists for standard genome sequencing and annotation.</title>
        <authorList>
            <consortium name="The Broad Institute Genomics Platform"/>
            <consortium name="The Broad Institute Genome Sequencing Center for Infectious Disease"/>
            <person name="Wu L."/>
            <person name="Ma J."/>
        </authorList>
    </citation>
    <scope>NUCLEOTIDE SEQUENCE [LARGE SCALE GENOMIC DNA]</scope>
    <source>
        <strain evidence="8">JCM 16544</strain>
    </source>
</reference>
<feature type="transmembrane region" description="Helical" evidence="6">
    <location>
        <begin position="81"/>
        <end position="100"/>
    </location>
</feature>
<comment type="subcellular location">
    <subcellularLocation>
        <location evidence="1">Cell membrane</location>
        <topology evidence="1">Multi-pass membrane protein</topology>
    </subcellularLocation>
</comment>
<keyword evidence="3 6" id="KW-0812">Transmembrane</keyword>
<dbReference type="InterPro" id="IPR001851">
    <property type="entry name" value="ABC_transp_permease"/>
</dbReference>
<feature type="transmembrane region" description="Helical" evidence="6">
    <location>
        <begin position="180"/>
        <end position="198"/>
    </location>
</feature>
<name>A0ABP7A9H9_9MICO</name>
<feature type="transmembrane region" description="Helical" evidence="6">
    <location>
        <begin position="229"/>
        <end position="249"/>
    </location>
</feature>
<feature type="transmembrane region" description="Helical" evidence="6">
    <location>
        <begin position="44"/>
        <end position="69"/>
    </location>
</feature>
<feature type="transmembrane region" description="Helical" evidence="6">
    <location>
        <begin position="261"/>
        <end position="288"/>
    </location>
</feature>
<evidence type="ECO:0000256" key="6">
    <source>
        <dbReference type="SAM" id="Phobius"/>
    </source>
</evidence>
<feature type="transmembrane region" description="Helical" evidence="6">
    <location>
        <begin position="12"/>
        <end position="32"/>
    </location>
</feature>
<dbReference type="PANTHER" id="PTHR30482:SF17">
    <property type="entry name" value="ABC TRANSPORTER ATP-BINDING PROTEIN"/>
    <property type="match status" value="1"/>
</dbReference>
<evidence type="ECO:0000256" key="3">
    <source>
        <dbReference type="ARBA" id="ARBA00022692"/>
    </source>
</evidence>
<keyword evidence="8" id="KW-1185">Reference proteome</keyword>
<organism evidence="7 8">
    <name type="scientific">Microbacterium awajiense</name>
    <dbReference type="NCBI Taxonomy" id="415214"/>
    <lineage>
        <taxon>Bacteria</taxon>
        <taxon>Bacillati</taxon>
        <taxon>Actinomycetota</taxon>
        <taxon>Actinomycetes</taxon>
        <taxon>Micrococcales</taxon>
        <taxon>Microbacteriaceae</taxon>
        <taxon>Microbacterium</taxon>
    </lineage>
</organism>
<feature type="transmembrane region" description="Helical" evidence="6">
    <location>
        <begin position="106"/>
        <end position="125"/>
    </location>
</feature>
<protein>
    <submittedName>
        <fullName evidence="7">Branched-chain amino acid ABC transporter permease</fullName>
    </submittedName>
</protein>
<proteinExistence type="predicted"/>
<dbReference type="InterPro" id="IPR043428">
    <property type="entry name" value="LivM-like"/>
</dbReference>
<evidence type="ECO:0000256" key="4">
    <source>
        <dbReference type="ARBA" id="ARBA00022989"/>
    </source>
</evidence>
<keyword evidence="2" id="KW-1003">Cell membrane</keyword>
<evidence type="ECO:0000256" key="2">
    <source>
        <dbReference type="ARBA" id="ARBA00022475"/>
    </source>
</evidence>
<dbReference type="RefSeq" id="WP_344736527.1">
    <property type="nucleotide sequence ID" value="NZ_BAAAYU010000001.1"/>
</dbReference>
<dbReference type="CDD" id="cd06581">
    <property type="entry name" value="TM_PBP1_LivM_like"/>
    <property type="match status" value="1"/>
</dbReference>
<accession>A0ABP7A9H9</accession>
<evidence type="ECO:0000313" key="8">
    <source>
        <dbReference type="Proteomes" id="UP001501697"/>
    </source>
</evidence>
<feature type="transmembrane region" description="Helical" evidence="6">
    <location>
        <begin position="319"/>
        <end position="345"/>
    </location>
</feature>
<evidence type="ECO:0000313" key="7">
    <source>
        <dbReference type="EMBL" id="GAA3627504.1"/>
    </source>
</evidence>
<keyword evidence="4 6" id="KW-1133">Transmembrane helix</keyword>
<dbReference type="PANTHER" id="PTHR30482">
    <property type="entry name" value="HIGH-AFFINITY BRANCHED-CHAIN AMINO ACID TRANSPORT SYSTEM PERMEASE"/>
    <property type="match status" value="1"/>
</dbReference>